<keyword evidence="7" id="KW-0067">ATP-binding</keyword>
<keyword evidence="3" id="KW-0641">Proline biosynthesis</keyword>
<dbReference type="GO" id="GO:0005829">
    <property type="term" value="C:cytosol"/>
    <property type="evidence" value="ECO:0007669"/>
    <property type="project" value="TreeGrafter"/>
</dbReference>
<dbReference type="Gene3D" id="2.30.130.10">
    <property type="entry name" value="PUA domain"/>
    <property type="match status" value="1"/>
</dbReference>
<organism evidence="10 11">
    <name type="scientific">Allomyces macrogynus (strain ATCC 38327)</name>
    <name type="common">Allomyces javanicus var. macrogynus</name>
    <dbReference type="NCBI Taxonomy" id="578462"/>
    <lineage>
        <taxon>Eukaryota</taxon>
        <taxon>Fungi</taxon>
        <taxon>Fungi incertae sedis</taxon>
        <taxon>Blastocladiomycota</taxon>
        <taxon>Blastocladiomycetes</taxon>
        <taxon>Blastocladiales</taxon>
        <taxon>Blastocladiaceae</taxon>
        <taxon>Allomyces</taxon>
    </lineage>
</organism>
<dbReference type="InterPro" id="IPR036974">
    <property type="entry name" value="PUA_sf"/>
</dbReference>
<accession>A0A0L0TB15</accession>
<dbReference type="NCBIfam" id="TIGR01027">
    <property type="entry name" value="proB"/>
    <property type="match status" value="1"/>
</dbReference>
<evidence type="ECO:0000256" key="1">
    <source>
        <dbReference type="ARBA" id="ARBA00022490"/>
    </source>
</evidence>
<evidence type="ECO:0000256" key="8">
    <source>
        <dbReference type="SAM" id="MobiDB-lite"/>
    </source>
</evidence>
<dbReference type="Pfam" id="PF01472">
    <property type="entry name" value="PUA"/>
    <property type="match status" value="1"/>
</dbReference>
<dbReference type="PROSITE" id="PS00902">
    <property type="entry name" value="GLUTAMATE_5_KINASE"/>
    <property type="match status" value="1"/>
</dbReference>
<dbReference type="Proteomes" id="UP000054350">
    <property type="component" value="Unassembled WGS sequence"/>
</dbReference>
<dbReference type="AlphaFoldDB" id="A0A0L0TB15"/>
<dbReference type="SMART" id="SM00359">
    <property type="entry name" value="PUA"/>
    <property type="match status" value="1"/>
</dbReference>
<dbReference type="Pfam" id="PF00696">
    <property type="entry name" value="AA_kinase"/>
    <property type="match status" value="1"/>
</dbReference>
<dbReference type="CDD" id="cd21157">
    <property type="entry name" value="PUA_G5K"/>
    <property type="match status" value="1"/>
</dbReference>
<dbReference type="PANTHER" id="PTHR43654">
    <property type="entry name" value="GLUTAMATE 5-KINASE"/>
    <property type="match status" value="1"/>
</dbReference>
<dbReference type="SUPFAM" id="SSF88697">
    <property type="entry name" value="PUA domain-like"/>
    <property type="match status" value="1"/>
</dbReference>
<dbReference type="VEuPathDB" id="FungiDB:AMAG_16370"/>
<dbReference type="HAMAP" id="MF_00456">
    <property type="entry name" value="ProB"/>
    <property type="match status" value="1"/>
</dbReference>
<reference evidence="11" key="2">
    <citation type="submission" date="2009-11" db="EMBL/GenBank/DDBJ databases">
        <title>The Genome Sequence of Allomyces macrogynus strain ATCC 38327.</title>
        <authorList>
            <consortium name="The Broad Institute Genome Sequencing Platform"/>
            <person name="Russ C."/>
            <person name="Cuomo C."/>
            <person name="Shea T."/>
            <person name="Young S.K."/>
            <person name="Zeng Q."/>
            <person name="Koehrsen M."/>
            <person name="Haas B."/>
            <person name="Borodovsky M."/>
            <person name="Guigo R."/>
            <person name="Alvarado L."/>
            <person name="Berlin A."/>
            <person name="Borenstein D."/>
            <person name="Chen Z."/>
            <person name="Engels R."/>
            <person name="Freedman E."/>
            <person name="Gellesch M."/>
            <person name="Goldberg J."/>
            <person name="Griggs A."/>
            <person name="Gujja S."/>
            <person name="Heiman D."/>
            <person name="Hepburn T."/>
            <person name="Howarth C."/>
            <person name="Jen D."/>
            <person name="Larson L."/>
            <person name="Lewis B."/>
            <person name="Mehta T."/>
            <person name="Park D."/>
            <person name="Pearson M."/>
            <person name="Roberts A."/>
            <person name="Saif S."/>
            <person name="Shenoy N."/>
            <person name="Sisk P."/>
            <person name="Stolte C."/>
            <person name="Sykes S."/>
            <person name="Walk T."/>
            <person name="White J."/>
            <person name="Yandava C."/>
            <person name="Burger G."/>
            <person name="Gray M.W."/>
            <person name="Holland P.W.H."/>
            <person name="King N."/>
            <person name="Lang F.B.F."/>
            <person name="Roger A.J."/>
            <person name="Ruiz-Trillo I."/>
            <person name="Lander E."/>
            <person name="Nusbaum C."/>
        </authorList>
    </citation>
    <scope>NUCLEOTIDE SEQUENCE [LARGE SCALE GENOMIC DNA]</scope>
    <source>
        <strain evidence="11">ATCC 38327</strain>
    </source>
</reference>
<dbReference type="PIRSF" id="PIRSF000729">
    <property type="entry name" value="GK"/>
    <property type="match status" value="1"/>
</dbReference>
<evidence type="ECO:0000256" key="3">
    <source>
        <dbReference type="ARBA" id="ARBA00022650"/>
    </source>
</evidence>
<dbReference type="InterPro" id="IPR041739">
    <property type="entry name" value="G5K_ProB"/>
</dbReference>
<keyword evidence="1" id="KW-0963">Cytoplasm</keyword>
<dbReference type="CDD" id="cd04242">
    <property type="entry name" value="AAK_G5K_ProB"/>
    <property type="match status" value="1"/>
</dbReference>
<evidence type="ECO:0000256" key="2">
    <source>
        <dbReference type="ARBA" id="ARBA00022605"/>
    </source>
</evidence>
<proteinExistence type="inferred from homology"/>
<feature type="domain" description="PUA" evidence="9">
    <location>
        <begin position="308"/>
        <end position="410"/>
    </location>
</feature>
<evidence type="ECO:0000256" key="6">
    <source>
        <dbReference type="ARBA" id="ARBA00022777"/>
    </source>
</evidence>
<dbReference type="InterPro" id="IPR019797">
    <property type="entry name" value="Glutamate_5-kinase_CS"/>
</dbReference>
<dbReference type="PANTHER" id="PTHR43654:SF3">
    <property type="entry name" value="GLUTAMATE 5-KINASE"/>
    <property type="match status" value="1"/>
</dbReference>
<dbReference type="InterPro" id="IPR011529">
    <property type="entry name" value="Glu_5kinase"/>
</dbReference>
<evidence type="ECO:0000313" key="10">
    <source>
        <dbReference type="EMBL" id="KNE71947.1"/>
    </source>
</evidence>
<dbReference type="PROSITE" id="PS50890">
    <property type="entry name" value="PUA"/>
    <property type="match status" value="1"/>
</dbReference>
<dbReference type="InterPro" id="IPR001057">
    <property type="entry name" value="Glu/AcGlu_kinase"/>
</dbReference>
<dbReference type="PRINTS" id="PR00474">
    <property type="entry name" value="GLU5KINASE"/>
</dbReference>
<dbReference type="SUPFAM" id="SSF53633">
    <property type="entry name" value="Carbamate kinase-like"/>
    <property type="match status" value="1"/>
</dbReference>
<evidence type="ECO:0000256" key="7">
    <source>
        <dbReference type="ARBA" id="ARBA00022840"/>
    </source>
</evidence>
<keyword evidence="6 10" id="KW-0418">Kinase</keyword>
<dbReference type="eggNOG" id="KOG1154">
    <property type="taxonomic scope" value="Eukaryota"/>
</dbReference>
<feature type="region of interest" description="Disordered" evidence="8">
    <location>
        <begin position="421"/>
        <end position="444"/>
    </location>
</feature>
<keyword evidence="5" id="KW-0547">Nucleotide-binding</keyword>
<dbReference type="OrthoDB" id="409889at2759"/>
<dbReference type="EMBL" id="GG745375">
    <property type="protein sequence ID" value="KNE71947.1"/>
    <property type="molecule type" value="Genomic_DNA"/>
</dbReference>
<dbReference type="GO" id="GO:0005524">
    <property type="term" value="F:ATP binding"/>
    <property type="evidence" value="ECO:0007669"/>
    <property type="project" value="UniProtKB-KW"/>
</dbReference>
<gene>
    <name evidence="10" type="ORF">AMAG_16370</name>
</gene>
<dbReference type="Gene3D" id="3.40.1160.10">
    <property type="entry name" value="Acetylglutamate kinase-like"/>
    <property type="match status" value="2"/>
</dbReference>
<dbReference type="InterPro" id="IPR002478">
    <property type="entry name" value="PUA"/>
</dbReference>
<evidence type="ECO:0000259" key="9">
    <source>
        <dbReference type="SMART" id="SM00359"/>
    </source>
</evidence>
<dbReference type="InterPro" id="IPR001048">
    <property type="entry name" value="Asp/Glu/Uridylate_kinase"/>
</dbReference>
<name>A0A0L0TB15_ALLM3</name>
<keyword evidence="2" id="KW-0028">Amino-acid biosynthesis</keyword>
<evidence type="ECO:0000256" key="5">
    <source>
        <dbReference type="ARBA" id="ARBA00022741"/>
    </source>
</evidence>
<dbReference type="OMA" id="NLAFPPH"/>
<evidence type="ECO:0000313" key="11">
    <source>
        <dbReference type="Proteomes" id="UP000054350"/>
    </source>
</evidence>
<sequence>MASNSPSSSAQTVVIKVGTSSICDEVTHRPRLALLAALVETIVALREAGHRVVLVTSGAIGVGLRATNEATRPKKLARLQALAAIGQAQLMAQYAALFSPFDVQVAQILISRGDVADRHRYLNACNALRELLDMGMVPVVNENDAVSVAEIKFGDNDTLSAVVARMVAAQWLFLLTDVDALYTDNPRTNPDAMPVRVVRDLLALREQVKVPAGAGSSVGTGGMETKLVAAELATAAGVTTVILNAQRPRDLVAAMSQALPAAADAADNVGDEVKAVAHLLGTRFVPPQESAPLPDRKWWIRHGLRPAGTVLVDMGAMNALADHRASLFPAGIVGVIGQFAATQAVTIVAVSNKTDRAALRSATDLTQLTDPVTIGKGLINYSAAELRLIMGHQSAEVAEILGYAESEAVIDRSSIVLEPGVGRARRASSGRPRTSESNSSIASE</sequence>
<dbReference type="FunFam" id="3.40.1160.10:FF:000018">
    <property type="entry name" value="Glutamate 5-kinase"/>
    <property type="match status" value="1"/>
</dbReference>
<keyword evidence="4" id="KW-0808">Transferase</keyword>
<evidence type="ECO:0000256" key="4">
    <source>
        <dbReference type="ARBA" id="ARBA00022679"/>
    </source>
</evidence>
<dbReference type="InterPro" id="IPR005715">
    <property type="entry name" value="Glu_5kinase/COase_Synthase"/>
</dbReference>
<feature type="compositionally biased region" description="Polar residues" evidence="8">
    <location>
        <begin position="435"/>
        <end position="444"/>
    </location>
</feature>
<dbReference type="InterPro" id="IPR015947">
    <property type="entry name" value="PUA-like_sf"/>
</dbReference>
<reference evidence="10 11" key="1">
    <citation type="submission" date="2009-11" db="EMBL/GenBank/DDBJ databases">
        <title>Annotation of Allomyces macrogynus ATCC 38327.</title>
        <authorList>
            <consortium name="The Broad Institute Genome Sequencing Platform"/>
            <person name="Russ C."/>
            <person name="Cuomo C."/>
            <person name="Burger G."/>
            <person name="Gray M.W."/>
            <person name="Holland P.W.H."/>
            <person name="King N."/>
            <person name="Lang F.B.F."/>
            <person name="Roger A.J."/>
            <person name="Ruiz-Trillo I."/>
            <person name="Young S.K."/>
            <person name="Zeng Q."/>
            <person name="Gargeya S."/>
            <person name="Fitzgerald M."/>
            <person name="Haas B."/>
            <person name="Abouelleil A."/>
            <person name="Alvarado L."/>
            <person name="Arachchi H.M."/>
            <person name="Berlin A."/>
            <person name="Chapman S.B."/>
            <person name="Gearin G."/>
            <person name="Goldberg J."/>
            <person name="Griggs A."/>
            <person name="Gujja S."/>
            <person name="Hansen M."/>
            <person name="Heiman D."/>
            <person name="Howarth C."/>
            <person name="Larimer J."/>
            <person name="Lui A."/>
            <person name="MacDonald P.J.P."/>
            <person name="McCowen C."/>
            <person name="Montmayeur A."/>
            <person name="Murphy C."/>
            <person name="Neiman D."/>
            <person name="Pearson M."/>
            <person name="Priest M."/>
            <person name="Roberts A."/>
            <person name="Saif S."/>
            <person name="Shea T."/>
            <person name="Sisk P."/>
            <person name="Stolte C."/>
            <person name="Sykes S."/>
            <person name="Wortman J."/>
            <person name="Nusbaum C."/>
            <person name="Birren B."/>
        </authorList>
    </citation>
    <scope>NUCLEOTIDE SEQUENCE [LARGE SCALE GENOMIC DNA]</scope>
    <source>
        <strain evidence="10 11">ATCC 38327</strain>
    </source>
</reference>
<keyword evidence="11" id="KW-1185">Reference proteome</keyword>
<dbReference type="STRING" id="578462.A0A0L0TB15"/>
<dbReference type="GO" id="GO:0003723">
    <property type="term" value="F:RNA binding"/>
    <property type="evidence" value="ECO:0007669"/>
    <property type="project" value="InterPro"/>
</dbReference>
<protein>
    <submittedName>
        <fullName evidence="10">Glutamate 5-kinase</fullName>
    </submittedName>
</protein>
<dbReference type="GO" id="GO:0004349">
    <property type="term" value="F:glutamate 5-kinase activity"/>
    <property type="evidence" value="ECO:0007669"/>
    <property type="project" value="InterPro"/>
</dbReference>
<dbReference type="InterPro" id="IPR036393">
    <property type="entry name" value="AceGlu_kinase-like_sf"/>
</dbReference>
<dbReference type="GO" id="GO:1901607">
    <property type="term" value="P:alpha-amino acid biosynthetic process"/>
    <property type="evidence" value="ECO:0007669"/>
    <property type="project" value="UniProtKB-ARBA"/>
</dbReference>